<name>A0ABU6Q6H7_9FABA</name>
<feature type="compositionally biased region" description="Basic and acidic residues" evidence="1">
    <location>
        <begin position="798"/>
        <end position="810"/>
    </location>
</feature>
<dbReference type="PANTHER" id="PTHR37261:SF1">
    <property type="entry name" value="40S RIBOSOMAL PROTEIN S27"/>
    <property type="match status" value="1"/>
</dbReference>
<accession>A0ABU6Q6H7</accession>
<protein>
    <submittedName>
        <fullName evidence="2">Uncharacterized protein</fullName>
    </submittedName>
</protein>
<evidence type="ECO:0000256" key="1">
    <source>
        <dbReference type="SAM" id="MobiDB-lite"/>
    </source>
</evidence>
<gene>
    <name evidence="2" type="ORF">PIB30_013783</name>
</gene>
<organism evidence="2 3">
    <name type="scientific">Stylosanthes scabra</name>
    <dbReference type="NCBI Taxonomy" id="79078"/>
    <lineage>
        <taxon>Eukaryota</taxon>
        <taxon>Viridiplantae</taxon>
        <taxon>Streptophyta</taxon>
        <taxon>Embryophyta</taxon>
        <taxon>Tracheophyta</taxon>
        <taxon>Spermatophyta</taxon>
        <taxon>Magnoliopsida</taxon>
        <taxon>eudicotyledons</taxon>
        <taxon>Gunneridae</taxon>
        <taxon>Pentapetalae</taxon>
        <taxon>rosids</taxon>
        <taxon>fabids</taxon>
        <taxon>Fabales</taxon>
        <taxon>Fabaceae</taxon>
        <taxon>Papilionoideae</taxon>
        <taxon>50 kb inversion clade</taxon>
        <taxon>dalbergioids sensu lato</taxon>
        <taxon>Dalbergieae</taxon>
        <taxon>Pterocarpus clade</taxon>
        <taxon>Stylosanthes</taxon>
    </lineage>
</organism>
<feature type="region of interest" description="Disordered" evidence="1">
    <location>
        <begin position="254"/>
        <end position="278"/>
    </location>
</feature>
<feature type="compositionally biased region" description="Low complexity" evidence="1">
    <location>
        <begin position="43"/>
        <end position="54"/>
    </location>
</feature>
<dbReference type="EMBL" id="JASCZI010000036">
    <property type="protein sequence ID" value="MED6107429.1"/>
    <property type="molecule type" value="Genomic_DNA"/>
</dbReference>
<sequence length="825" mass="89720">MTEMETTETNWNVASSSVSIANCITFESSLSLLNDDDTHQQESSSPLLLRSPSPDSAPCEITICFTTKHELRQIYVRSTAKVYEIYTASDLQSNNEYLCTVRCGVASRDGEVLCAPKTSHVDGSSRESRVENIKNEDDWVEVKVPEASLETNSFTNSTETSQDLYEATAELSDVNPCKSVTLRLLSLQSKGCIYVDEIYIFGDPDYSTDSESQESRNESSSSSSLMAMFLPTIMQLSKTSGLGNLNAVKKEKQSFSAGDLEESQSRDSVTKTQLKGKASITDPQEVKLKDVNGGWVSPSLPCTSSQVSKLDSDRSAVPSQADTVDSTQCGVPLQAAKMDSNHSVSPSQVAPAKSNHGNFLGSNFESAFEQLVSRMDRIEQICLGLQEKMVMPMSSIEARLQHVEQQLDVLTKKLQNPEHSSCGKCVPEGSFIESDAVGYAFTCANEPEKRELHTEVHISNSANTIQMLPGLIVTAPEFPDGEDEDNASGQKMGSSCVEVKRSIDDALSSALANFLSTGSSKSTKYTKTLTVKAPDFSSEDEDDRESNNEIGNNESVHPVDCEKINHIQVLTSSDISLESGEKVDEDSKDEHTEKCDQSCSMAGDQEVSVTTSSEADHNPKTGLSNNIEDGQSREFNVCKADDLFSSGNDISNELLDSQSESGLTISVQEVSLATDVGKKPSHEDIIENVLGFSLASSAVDFETSLLDVKFISQKSPVTDPLLEALVVDTPVRNSQDSCVKKTGNDPAPKEQEKTDGILSLEQQSNLVSVDEEEAVNPASTSNTATEKDYSTLMTAPMNREDDNIPGEHKRKLDEISSSDLIWSLI</sequence>
<feature type="region of interest" description="Disordered" evidence="1">
    <location>
        <begin position="733"/>
        <end position="756"/>
    </location>
</feature>
<feature type="region of interest" description="Disordered" evidence="1">
    <location>
        <begin position="575"/>
        <end position="629"/>
    </location>
</feature>
<feature type="region of interest" description="Disordered" evidence="1">
    <location>
        <begin position="35"/>
        <end position="54"/>
    </location>
</feature>
<proteinExistence type="predicted"/>
<comment type="caution">
    <text evidence="2">The sequence shown here is derived from an EMBL/GenBank/DDBJ whole genome shotgun (WGS) entry which is preliminary data.</text>
</comment>
<dbReference type="Proteomes" id="UP001341840">
    <property type="component" value="Unassembled WGS sequence"/>
</dbReference>
<reference evidence="2 3" key="1">
    <citation type="journal article" date="2023" name="Plants (Basel)">
        <title>Bridging the Gap: Combining Genomics and Transcriptomics Approaches to Understand Stylosanthes scabra, an Orphan Legume from the Brazilian Caatinga.</title>
        <authorList>
            <person name="Ferreira-Neto J.R.C."/>
            <person name="da Silva M.D."/>
            <person name="Binneck E."/>
            <person name="de Melo N.F."/>
            <person name="da Silva R.H."/>
            <person name="de Melo A.L.T.M."/>
            <person name="Pandolfi V."/>
            <person name="Bustamante F.O."/>
            <person name="Brasileiro-Vidal A.C."/>
            <person name="Benko-Iseppon A.M."/>
        </authorList>
    </citation>
    <scope>NUCLEOTIDE SEQUENCE [LARGE SCALE GENOMIC DNA]</scope>
    <source>
        <tissue evidence="2">Leaves</tissue>
    </source>
</reference>
<dbReference type="PANTHER" id="PTHR37261">
    <property type="entry name" value="40S RIBOSOMAL PROTEIN S27"/>
    <property type="match status" value="1"/>
</dbReference>
<evidence type="ECO:0000313" key="2">
    <source>
        <dbReference type="EMBL" id="MED6107429.1"/>
    </source>
</evidence>
<feature type="compositionally biased region" description="Basic and acidic residues" evidence="1">
    <location>
        <begin position="738"/>
        <end position="755"/>
    </location>
</feature>
<feature type="region of interest" description="Disordered" evidence="1">
    <location>
        <begin position="534"/>
        <end position="561"/>
    </location>
</feature>
<keyword evidence="3" id="KW-1185">Reference proteome</keyword>
<feature type="region of interest" description="Disordered" evidence="1">
    <location>
        <begin position="769"/>
        <end position="810"/>
    </location>
</feature>
<evidence type="ECO:0000313" key="3">
    <source>
        <dbReference type="Proteomes" id="UP001341840"/>
    </source>
</evidence>